<name>A0ABX7BU92_9HYPH</name>
<dbReference type="RefSeq" id="WP_201655247.1">
    <property type="nucleotide sequence ID" value="NZ_CP068047.1"/>
</dbReference>
<dbReference type="SMART" id="SM00421">
    <property type="entry name" value="HTH_LUXR"/>
    <property type="match status" value="1"/>
</dbReference>
<dbReference type="InterPro" id="IPR036388">
    <property type="entry name" value="WH-like_DNA-bd_sf"/>
</dbReference>
<protein>
    <submittedName>
        <fullName evidence="2">Helix-turn-helix transcriptional regulator</fullName>
    </submittedName>
</protein>
<dbReference type="Pfam" id="PF00196">
    <property type="entry name" value="GerE"/>
    <property type="match status" value="1"/>
</dbReference>
<evidence type="ECO:0000259" key="1">
    <source>
        <dbReference type="SMART" id="SM00421"/>
    </source>
</evidence>
<sequence>MTWAVELSDLAYEAAIVPERWQGFLDKASELAEARGGTLFEVNGMNRHSILSERLHDAWHAIVNEGWAARNPLPGKALLSREPGFVHDLEVLPAADRAGYEWFDFAARWDLGPSMGTILKVPNGNMLIMTFERASAAPAYERADAERFDVLRPSIARAVSLSAQLAFQHFNSTVGVLNAVGLPAAVVNDSGKLLTCNQSFEGLMPGLFMDRRDGLRLRAPAANALLQETLARLKPELWTGTVASVPVPRSSQGDPAAIIHVLPIRGVARDILFGATGLVLVDRVAERAAPSDTILRALYDLTPAEARVAATLVQNRGRHKEVADILSVSPETVKSHSKAIYQKTGLSGIIELAGVLGGLLPSDMDGQD</sequence>
<organism evidence="2 3">
    <name type="scientific">Devosia oryziradicis</name>
    <dbReference type="NCBI Taxonomy" id="2801335"/>
    <lineage>
        <taxon>Bacteria</taxon>
        <taxon>Pseudomonadati</taxon>
        <taxon>Pseudomonadota</taxon>
        <taxon>Alphaproteobacteria</taxon>
        <taxon>Hyphomicrobiales</taxon>
        <taxon>Devosiaceae</taxon>
        <taxon>Devosia</taxon>
    </lineage>
</organism>
<proteinExistence type="predicted"/>
<gene>
    <name evidence="2" type="ORF">JI749_14285</name>
</gene>
<evidence type="ECO:0000313" key="2">
    <source>
        <dbReference type="EMBL" id="QQR35505.1"/>
    </source>
</evidence>
<reference evidence="2 3" key="1">
    <citation type="submission" date="2021-01" db="EMBL/GenBank/DDBJ databases">
        <title>Genome seq and assembly of Devosia sp. G19.</title>
        <authorList>
            <person name="Chhetri G."/>
        </authorList>
    </citation>
    <scope>NUCLEOTIDE SEQUENCE [LARGE SCALE GENOMIC DNA]</scope>
    <source>
        <strain evidence="2 3">G19</strain>
    </source>
</reference>
<dbReference type="Proteomes" id="UP000595460">
    <property type="component" value="Chromosome"/>
</dbReference>
<dbReference type="EMBL" id="CP068047">
    <property type="protein sequence ID" value="QQR35505.1"/>
    <property type="molecule type" value="Genomic_DNA"/>
</dbReference>
<dbReference type="Gene3D" id="1.10.10.10">
    <property type="entry name" value="Winged helix-like DNA-binding domain superfamily/Winged helix DNA-binding domain"/>
    <property type="match status" value="1"/>
</dbReference>
<accession>A0ABX7BU92</accession>
<evidence type="ECO:0000313" key="3">
    <source>
        <dbReference type="Proteomes" id="UP000595460"/>
    </source>
</evidence>
<keyword evidence="3" id="KW-1185">Reference proteome</keyword>
<dbReference type="InterPro" id="IPR016032">
    <property type="entry name" value="Sig_transdc_resp-reg_C-effctor"/>
</dbReference>
<feature type="domain" description="HTH luxR-type" evidence="1">
    <location>
        <begin position="298"/>
        <end position="356"/>
    </location>
</feature>
<dbReference type="SUPFAM" id="SSF46894">
    <property type="entry name" value="C-terminal effector domain of the bipartite response regulators"/>
    <property type="match status" value="1"/>
</dbReference>
<dbReference type="InterPro" id="IPR000792">
    <property type="entry name" value="Tscrpt_reg_LuxR_C"/>
</dbReference>